<reference evidence="3" key="1">
    <citation type="journal article" date="2019" name="Int. J. Syst. Evol. Microbiol.">
        <title>The Global Catalogue of Microorganisms (GCM) 10K type strain sequencing project: providing services to taxonomists for standard genome sequencing and annotation.</title>
        <authorList>
            <consortium name="The Broad Institute Genomics Platform"/>
            <consortium name="The Broad Institute Genome Sequencing Center for Infectious Disease"/>
            <person name="Wu L."/>
            <person name="Ma J."/>
        </authorList>
    </citation>
    <scope>NUCLEOTIDE SEQUENCE [LARGE SCALE GENOMIC DNA]</scope>
    <source>
        <strain evidence="3">CGMCC 1.9106</strain>
    </source>
</reference>
<evidence type="ECO:0000313" key="3">
    <source>
        <dbReference type="Proteomes" id="UP001596392"/>
    </source>
</evidence>
<comment type="caution">
    <text evidence="2">The sequence shown here is derived from an EMBL/GenBank/DDBJ whole genome shotgun (WGS) entry which is preliminary data.</text>
</comment>
<keyword evidence="1" id="KW-0472">Membrane</keyword>
<proteinExistence type="predicted"/>
<feature type="transmembrane region" description="Helical" evidence="1">
    <location>
        <begin position="12"/>
        <end position="31"/>
    </location>
</feature>
<dbReference type="EMBL" id="JBHTAC010000052">
    <property type="protein sequence ID" value="MFC7247245.1"/>
    <property type="molecule type" value="Genomic_DNA"/>
</dbReference>
<evidence type="ECO:0000313" key="2">
    <source>
        <dbReference type="EMBL" id="MFC7247245.1"/>
    </source>
</evidence>
<name>A0ABW2H4R9_9ACTN</name>
<accession>A0ABW2H4R9</accession>
<organism evidence="2 3">
    <name type="scientific">Catellatospora aurea</name>
    <dbReference type="NCBI Taxonomy" id="1337874"/>
    <lineage>
        <taxon>Bacteria</taxon>
        <taxon>Bacillati</taxon>
        <taxon>Actinomycetota</taxon>
        <taxon>Actinomycetes</taxon>
        <taxon>Micromonosporales</taxon>
        <taxon>Micromonosporaceae</taxon>
        <taxon>Catellatospora</taxon>
    </lineage>
</organism>
<dbReference type="Proteomes" id="UP001596392">
    <property type="component" value="Unassembled WGS sequence"/>
</dbReference>
<sequence length="161" mass="16679">MTHHRITKRTAVVGTAVLGTIVAATAAWAVFGSTIVAGANGGAEIVQEITVVGEQLSSPLLPGESSNVKLAIHNPNSNVRAQVTGISPGTVTVSGVAPTDVDTCKAYVVTNQGMYPALPTLAKDGDFDYTIGDGVKLGDAPLICQGMKWTTNWNVTFQAVR</sequence>
<keyword evidence="1" id="KW-1133">Transmembrane helix</keyword>
<gene>
    <name evidence="2" type="ORF">ACFQO7_32635</name>
</gene>
<keyword evidence="1" id="KW-0812">Transmembrane</keyword>
<evidence type="ECO:0000256" key="1">
    <source>
        <dbReference type="SAM" id="Phobius"/>
    </source>
</evidence>
<protein>
    <submittedName>
        <fullName evidence="2">Uncharacterized protein</fullName>
    </submittedName>
</protein>
<keyword evidence="3" id="KW-1185">Reference proteome</keyword>
<dbReference type="RefSeq" id="WP_376809998.1">
    <property type="nucleotide sequence ID" value="NZ_JBHTAC010000052.1"/>
</dbReference>